<organism evidence="1 2">
    <name type="scientific">Populus alba x Populus x berolinensis</name>
    <dbReference type="NCBI Taxonomy" id="444605"/>
    <lineage>
        <taxon>Eukaryota</taxon>
        <taxon>Viridiplantae</taxon>
        <taxon>Streptophyta</taxon>
        <taxon>Embryophyta</taxon>
        <taxon>Tracheophyta</taxon>
        <taxon>Spermatophyta</taxon>
        <taxon>Magnoliopsida</taxon>
        <taxon>eudicotyledons</taxon>
        <taxon>Gunneridae</taxon>
        <taxon>Pentapetalae</taxon>
        <taxon>rosids</taxon>
        <taxon>fabids</taxon>
        <taxon>Malpighiales</taxon>
        <taxon>Salicaceae</taxon>
        <taxon>Saliceae</taxon>
        <taxon>Populus</taxon>
    </lineage>
</organism>
<gene>
    <name evidence="1" type="ORF">NC653_006303</name>
</gene>
<name>A0AAD6RF20_9ROSI</name>
<reference evidence="1" key="1">
    <citation type="journal article" date="2023" name="Mol. Ecol. Resour.">
        <title>Chromosome-level genome assembly of a triploid poplar Populus alba 'Berolinensis'.</title>
        <authorList>
            <person name="Chen S."/>
            <person name="Yu Y."/>
            <person name="Wang X."/>
            <person name="Wang S."/>
            <person name="Zhang T."/>
            <person name="Zhou Y."/>
            <person name="He R."/>
            <person name="Meng N."/>
            <person name="Wang Y."/>
            <person name="Liu W."/>
            <person name="Liu Z."/>
            <person name="Liu J."/>
            <person name="Guo Q."/>
            <person name="Huang H."/>
            <person name="Sederoff R.R."/>
            <person name="Wang G."/>
            <person name="Qu G."/>
            <person name="Chen S."/>
        </authorList>
    </citation>
    <scope>NUCLEOTIDE SEQUENCE</scope>
    <source>
        <strain evidence="1">SC-2020</strain>
    </source>
</reference>
<dbReference type="EMBL" id="JAQIZT010000002">
    <property type="protein sequence ID" value="KAJ7007210.1"/>
    <property type="molecule type" value="Genomic_DNA"/>
</dbReference>
<dbReference type="AlphaFoldDB" id="A0AAD6RF20"/>
<comment type="caution">
    <text evidence="1">The sequence shown here is derived from an EMBL/GenBank/DDBJ whole genome shotgun (WGS) entry which is preliminary data.</text>
</comment>
<accession>A0AAD6RF20</accession>
<evidence type="ECO:0000313" key="2">
    <source>
        <dbReference type="Proteomes" id="UP001164929"/>
    </source>
</evidence>
<keyword evidence="2" id="KW-1185">Reference proteome</keyword>
<proteinExistence type="predicted"/>
<sequence>MHSREAFLCHSEVTLLIMALPQHQFQQHYQPQQQQQSKNSRNVYAIDGQISPEVAYLNPSNLQDQSQHPPYVPPCKFPNFSLFTALFIFQAKKP</sequence>
<dbReference type="Proteomes" id="UP001164929">
    <property type="component" value="Chromosome 2"/>
</dbReference>
<protein>
    <submittedName>
        <fullName evidence="1">Uncharacterized protein</fullName>
    </submittedName>
</protein>
<evidence type="ECO:0000313" key="1">
    <source>
        <dbReference type="EMBL" id="KAJ7007210.1"/>
    </source>
</evidence>